<proteinExistence type="predicted"/>
<evidence type="ECO:0000313" key="4">
    <source>
        <dbReference type="Proteomes" id="UP000233837"/>
    </source>
</evidence>
<dbReference type="Pfam" id="PF13966">
    <property type="entry name" value="zf-RVT"/>
    <property type="match status" value="1"/>
</dbReference>
<name>A0A2I0XB71_9ASPA</name>
<reference evidence="3 4" key="1">
    <citation type="journal article" date="2016" name="Sci. Rep.">
        <title>The Dendrobium catenatum Lindl. genome sequence provides insights into polysaccharide synthase, floral development and adaptive evolution.</title>
        <authorList>
            <person name="Zhang G.Q."/>
            <person name="Xu Q."/>
            <person name="Bian C."/>
            <person name="Tsai W.C."/>
            <person name="Yeh C.M."/>
            <person name="Liu K.W."/>
            <person name="Yoshida K."/>
            <person name="Zhang L.S."/>
            <person name="Chang S.B."/>
            <person name="Chen F."/>
            <person name="Shi Y."/>
            <person name="Su Y.Y."/>
            <person name="Zhang Y.Q."/>
            <person name="Chen L.J."/>
            <person name="Yin Y."/>
            <person name="Lin M."/>
            <person name="Huang H."/>
            <person name="Deng H."/>
            <person name="Wang Z.W."/>
            <person name="Zhu S.L."/>
            <person name="Zhao X."/>
            <person name="Deng C."/>
            <person name="Niu S.C."/>
            <person name="Huang J."/>
            <person name="Wang M."/>
            <person name="Liu G.H."/>
            <person name="Yang H.J."/>
            <person name="Xiao X.J."/>
            <person name="Hsiao Y.Y."/>
            <person name="Wu W.L."/>
            <person name="Chen Y.Y."/>
            <person name="Mitsuda N."/>
            <person name="Ohme-Takagi M."/>
            <person name="Luo Y.B."/>
            <person name="Van de Peer Y."/>
            <person name="Liu Z.J."/>
        </authorList>
    </citation>
    <scope>NUCLEOTIDE SEQUENCE [LARGE SCALE GENOMIC DNA]</scope>
    <source>
        <tissue evidence="3">The whole plant</tissue>
    </source>
</reference>
<sequence>MVEEGRQSSSDDRNTSTPSSVVHPILLDEKGIFINKDLEIKQFPSVINEGRLLPKHNVVSMMGKGKETMEILGKKNPASFSSPYKKLLSSMANDLEASSSTGLKLKDMNRLEDEDPIKQAEDLKIASVDEDSVLEGEVPVSNFPIETGSVDESSVLLKDDVDAGNATVNKLISEGKCNIEELERCGRDLMDLICNIKICLELNEDRLELIQITSGKSISTLATLAMEEFIPNQVYWKWINKAKLNARVENFWWRLFNNALPIFQFLSYRRLQTDNLCPRGHNEIEDLNHVNNRCKNINEVLCHLNEWGFGIQSCYSFNERCKWLADQNSFMINLFCYSVYLSWKDRSGLVHEKMEKSSIFIASKAIRYAAGSKSFIPQILGLLVANQLMLLDNS</sequence>
<reference evidence="3 4" key="2">
    <citation type="journal article" date="2017" name="Nature">
        <title>The Apostasia genome and the evolution of orchids.</title>
        <authorList>
            <person name="Zhang G.Q."/>
            <person name="Liu K.W."/>
            <person name="Li Z."/>
            <person name="Lohaus R."/>
            <person name="Hsiao Y.Y."/>
            <person name="Niu S.C."/>
            <person name="Wang J.Y."/>
            <person name="Lin Y.C."/>
            <person name="Xu Q."/>
            <person name="Chen L.J."/>
            <person name="Yoshida K."/>
            <person name="Fujiwara S."/>
            <person name="Wang Z.W."/>
            <person name="Zhang Y.Q."/>
            <person name="Mitsuda N."/>
            <person name="Wang M."/>
            <person name="Liu G.H."/>
            <person name="Pecoraro L."/>
            <person name="Huang H.X."/>
            <person name="Xiao X.J."/>
            <person name="Lin M."/>
            <person name="Wu X.Y."/>
            <person name="Wu W.L."/>
            <person name="Chen Y.Y."/>
            <person name="Chang S.B."/>
            <person name="Sakamoto S."/>
            <person name="Ohme-Takagi M."/>
            <person name="Yagi M."/>
            <person name="Zeng S.J."/>
            <person name="Shen C.Y."/>
            <person name="Yeh C.M."/>
            <person name="Luo Y.B."/>
            <person name="Tsai W.C."/>
            <person name="Van de Peer Y."/>
            <person name="Liu Z.J."/>
        </authorList>
    </citation>
    <scope>NUCLEOTIDE SEQUENCE [LARGE SCALE GENOMIC DNA]</scope>
    <source>
        <tissue evidence="3">The whole plant</tissue>
    </source>
</reference>
<gene>
    <name evidence="3" type="ORF">MA16_Dca023538</name>
</gene>
<protein>
    <recommendedName>
        <fullName evidence="2">Reverse transcriptase zinc-binding domain-containing protein</fullName>
    </recommendedName>
</protein>
<feature type="domain" description="Reverse transcriptase zinc-binding" evidence="2">
    <location>
        <begin position="232"/>
        <end position="299"/>
    </location>
</feature>
<feature type="region of interest" description="Disordered" evidence="1">
    <location>
        <begin position="1"/>
        <end position="21"/>
    </location>
</feature>
<feature type="compositionally biased region" description="Basic and acidic residues" evidence="1">
    <location>
        <begin position="1"/>
        <end position="14"/>
    </location>
</feature>
<organism evidence="3 4">
    <name type="scientific">Dendrobium catenatum</name>
    <dbReference type="NCBI Taxonomy" id="906689"/>
    <lineage>
        <taxon>Eukaryota</taxon>
        <taxon>Viridiplantae</taxon>
        <taxon>Streptophyta</taxon>
        <taxon>Embryophyta</taxon>
        <taxon>Tracheophyta</taxon>
        <taxon>Spermatophyta</taxon>
        <taxon>Magnoliopsida</taxon>
        <taxon>Liliopsida</taxon>
        <taxon>Asparagales</taxon>
        <taxon>Orchidaceae</taxon>
        <taxon>Epidendroideae</taxon>
        <taxon>Malaxideae</taxon>
        <taxon>Dendrobiinae</taxon>
        <taxon>Dendrobium</taxon>
    </lineage>
</organism>
<dbReference type="EMBL" id="KZ501990">
    <property type="protein sequence ID" value="PKU85177.1"/>
    <property type="molecule type" value="Genomic_DNA"/>
</dbReference>
<dbReference type="AlphaFoldDB" id="A0A2I0XB71"/>
<keyword evidence="4" id="KW-1185">Reference proteome</keyword>
<accession>A0A2I0XB71</accession>
<dbReference type="Proteomes" id="UP000233837">
    <property type="component" value="Unassembled WGS sequence"/>
</dbReference>
<dbReference type="InterPro" id="IPR026960">
    <property type="entry name" value="RVT-Znf"/>
</dbReference>
<evidence type="ECO:0000313" key="3">
    <source>
        <dbReference type="EMBL" id="PKU85177.1"/>
    </source>
</evidence>
<evidence type="ECO:0000256" key="1">
    <source>
        <dbReference type="SAM" id="MobiDB-lite"/>
    </source>
</evidence>
<evidence type="ECO:0000259" key="2">
    <source>
        <dbReference type="Pfam" id="PF13966"/>
    </source>
</evidence>